<dbReference type="VEuPathDB" id="GiardiaDB:GL50581_292"/>
<dbReference type="InterPro" id="IPR000415">
    <property type="entry name" value="Nitroreductase-like"/>
</dbReference>
<dbReference type="Proteomes" id="UP000018320">
    <property type="component" value="Unassembled WGS sequence"/>
</dbReference>
<dbReference type="AlphaFoldDB" id="V6TDR0"/>
<dbReference type="EMBL" id="AHGT01000036">
    <property type="protein sequence ID" value="ESU36961.1"/>
    <property type="molecule type" value="Genomic_DNA"/>
</dbReference>
<dbReference type="Pfam" id="PF14512">
    <property type="entry name" value="TM1586_NiRdase"/>
    <property type="match status" value="1"/>
</dbReference>
<dbReference type="GO" id="GO:0016491">
    <property type="term" value="F:oxidoreductase activity"/>
    <property type="evidence" value="ECO:0007669"/>
    <property type="project" value="InterPro"/>
</dbReference>
<sequence length="297" mass="32350">MILTILAVDLIKIMRVPRSLCEGLVEAIPKRCSWRRYTGEDLSEHQKESLKAYSADLNRVFKHARLQILEGEMAKTAMTSPIGIGVIRGIVFCSAVIVNKDSPRPEADIEAGMIGQLFILKAISLDLQNVWIGAVNIFGQSKVLKKNGLINSETESVVAFLPVGHAVNPEYGQTRRPPLEKFLVCPPSIQNTPDVQTVANAVLRSPSALNRMPYKLIVRPTEGMNVGGPSIASIHLTVSNPTASGNYLSHWLDAGIGAVHALLALQTLDICTDKDAIEISHLLGEENAIVLRLQAHN</sequence>
<organism evidence="2 3">
    <name type="scientific">Giardia intestinalis</name>
    <name type="common">Giardia lamblia</name>
    <dbReference type="NCBI Taxonomy" id="5741"/>
    <lineage>
        <taxon>Eukaryota</taxon>
        <taxon>Metamonada</taxon>
        <taxon>Diplomonadida</taxon>
        <taxon>Hexamitidae</taxon>
        <taxon>Giardiinae</taxon>
        <taxon>Giardia</taxon>
    </lineage>
</organism>
<comment type="caution">
    <text evidence="2">The sequence shown here is derived from an EMBL/GenBank/DDBJ whole genome shotgun (WGS) entry which is preliminary data.</text>
</comment>
<feature type="domain" description="Putative nitroreductase TM1586" evidence="1">
    <location>
        <begin position="24"/>
        <end position="234"/>
    </location>
</feature>
<gene>
    <name evidence="2" type="ORF">DHA2_150860</name>
</gene>
<name>V6TDR0_GIAIN</name>
<reference evidence="3" key="1">
    <citation type="submission" date="2012-02" db="EMBL/GenBank/DDBJ databases">
        <title>Genome sequencing of Giardia lamblia Genotypes A2 and B isolates (DH and GS) and comparative analysis with the genomes of Genotypes A1 and E (WB and Pig).</title>
        <authorList>
            <person name="Adam R."/>
            <person name="Dahlstrom E."/>
            <person name="Martens C."/>
            <person name="Bruno D."/>
            <person name="Barbian K."/>
            <person name="Porcella S.F."/>
            <person name="Nash T."/>
        </authorList>
    </citation>
    <scope>NUCLEOTIDE SEQUENCE</scope>
    <source>
        <strain evidence="3">DH</strain>
    </source>
</reference>
<dbReference type="VEuPathDB" id="GiardiaDB:GL50803_008377"/>
<evidence type="ECO:0000313" key="2">
    <source>
        <dbReference type="EMBL" id="ESU36961.1"/>
    </source>
</evidence>
<dbReference type="VEuPathDB" id="GiardiaDB:DHA2_150860"/>
<protein>
    <recommendedName>
        <fullName evidence="1">Putative nitroreductase TM1586 domain-containing protein</fullName>
    </recommendedName>
</protein>
<dbReference type="InterPro" id="IPR029478">
    <property type="entry name" value="TM1586_NiRdase"/>
</dbReference>
<reference evidence="2 3" key="2">
    <citation type="journal article" date="2013" name="Genome Biol. Evol.">
        <title>Genome sequencing of Giardia lamblia genotypes A2 and B isolates (DH and GS) and comparative analysis with the genomes of genotypes A1 and E (WB and Pig).</title>
        <authorList>
            <person name="Adam R.D."/>
            <person name="Dahlstrom E.W."/>
            <person name="Martens C.A."/>
            <person name="Bruno D.P."/>
            <person name="Barbian K.D."/>
            <person name="Ricklefs S.M."/>
            <person name="Hernandez M.M."/>
            <person name="Narla N.P."/>
            <person name="Patel R.B."/>
            <person name="Porcella S.F."/>
            <person name="Nash T.E."/>
        </authorList>
    </citation>
    <scope>NUCLEOTIDE SEQUENCE [LARGE SCALE GENOMIC DNA]</scope>
    <source>
        <strain evidence="2 3">DH</strain>
    </source>
</reference>
<proteinExistence type="predicted"/>
<dbReference type="VEuPathDB" id="GiardiaDB:QR46_2640"/>
<dbReference type="SUPFAM" id="SSF55469">
    <property type="entry name" value="FMN-dependent nitroreductase-like"/>
    <property type="match status" value="1"/>
</dbReference>
<evidence type="ECO:0000259" key="1">
    <source>
        <dbReference type="Pfam" id="PF14512"/>
    </source>
</evidence>
<evidence type="ECO:0000313" key="3">
    <source>
        <dbReference type="Proteomes" id="UP000018320"/>
    </source>
</evidence>
<dbReference type="Gene3D" id="3.40.109.10">
    <property type="entry name" value="NADH Oxidase"/>
    <property type="match status" value="1"/>
</dbReference>
<accession>V6TDR0</accession>